<dbReference type="PANTHER" id="PTHR10662">
    <property type="entry name" value="NUCLEAR RNA EXPORT FACTOR"/>
    <property type="match status" value="1"/>
</dbReference>
<dbReference type="PROSITE" id="PS50177">
    <property type="entry name" value="NTF2_DOMAIN"/>
    <property type="match status" value="1"/>
</dbReference>
<dbReference type="Pfam" id="PF09162">
    <property type="entry name" value="Tap-RNA_bind"/>
    <property type="match status" value="1"/>
</dbReference>
<dbReference type="InterPro" id="IPR035979">
    <property type="entry name" value="RBD_domain_sf"/>
</dbReference>
<feature type="compositionally biased region" description="Basic residues" evidence="8">
    <location>
        <begin position="37"/>
        <end position="52"/>
    </location>
</feature>
<keyword evidence="4" id="KW-0433">Leucine-rich repeat</keyword>
<dbReference type="CDD" id="cd00780">
    <property type="entry name" value="NTF2"/>
    <property type="match status" value="1"/>
</dbReference>
<dbReference type="Gene3D" id="1.10.8.10">
    <property type="entry name" value="DNA helicase RuvA subunit, C-terminal domain"/>
    <property type="match status" value="1"/>
</dbReference>
<dbReference type="Pfam" id="PF22602">
    <property type="entry name" value="NXF_NTF2"/>
    <property type="match status" value="1"/>
</dbReference>
<dbReference type="PROSITE" id="PS51281">
    <property type="entry name" value="TAP_C"/>
    <property type="match status" value="1"/>
</dbReference>
<dbReference type="CDD" id="cd14342">
    <property type="entry name" value="UBA_TAP-C"/>
    <property type="match status" value="1"/>
</dbReference>
<comment type="subcellular location">
    <subcellularLocation>
        <location evidence="1">Nucleus</location>
        <location evidence="1">Nucleoplasm</location>
    </subcellularLocation>
</comment>
<dbReference type="PANTHER" id="PTHR10662:SF22">
    <property type="entry name" value="NUCLEAR RNA EXPORT FACTOR 1"/>
    <property type="match status" value="1"/>
</dbReference>
<reference evidence="11" key="1">
    <citation type="submission" date="2022-01" db="EMBL/GenBank/DDBJ databases">
        <authorList>
            <person name="King R."/>
        </authorList>
    </citation>
    <scope>NUCLEOTIDE SEQUENCE</scope>
</reference>
<dbReference type="SUPFAM" id="SSF54928">
    <property type="entry name" value="RNA-binding domain, RBD"/>
    <property type="match status" value="1"/>
</dbReference>
<keyword evidence="7" id="KW-0539">Nucleus</keyword>
<dbReference type="GO" id="GO:0005654">
    <property type="term" value="C:nucleoplasm"/>
    <property type="evidence" value="ECO:0007669"/>
    <property type="project" value="UniProtKB-SubCell"/>
</dbReference>
<dbReference type="Pfam" id="PF03943">
    <property type="entry name" value="TAP_C"/>
    <property type="match status" value="1"/>
</dbReference>
<dbReference type="SUPFAM" id="SSF52058">
    <property type="entry name" value="L domain-like"/>
    <property type="match status" value="1"/>
</dbReference>
<dbReference type="Gene3D" id="3.30.70.330">
    <property type="match status" value="1"/>
</dbReference>
<keyword evidence="12" id="KW-1185">Reference proteome</keyword>
<dbReference type="GO" id="GO:0003723">
    <property type="term" value="F:RNA binding"/>
    <property type="evidence" value="ECO:0007669"/>
    <property type="project" value="InterPro"/>
</dbReference>
<feature type="domain" description="NTF2" evidence="9">
    <location>
        <begin position="397"/>
        <end position="544"/>
    </location>
</feature>
<dbReference type="InterPro" id="IPR032675">
    <property type="entry name" value="LRR_dom_sf"/>
</dbReference>
<keyword evidence="6" id="KW-0509">mRNA transport</keyword>
<dbReference type="InterPro" id="IPR018222">
    <property type="entry name" value="Nuclear_transport_factor_2_euk"/>
</dbReference>
<proteinExistence type="inferred from homology"/>
<dbReference type="Gene3D" id="3.80.10.10">
    <property type="entry name" value="Ribonuclease Inhibitor"/>
    <property type="match status" value="1"/>
</dbReference>
<sequence>MHKVLARKNLFIKLLLEPGNEHDDRVPSHNNDGGRRVSFKNHNSGRNKHNRQRGWDTKVRAALMDEDIEMSGNMRGNERFYPGRDLLRVTERFSFARNVLKNINNNRRRNNHDEGGGGWGRNPKVFQESPTQWYKISIRNGHKYDKDYLLKLLASFIKPCPMVPYLFKVSRDETSFIVEDHRAAQELSHADRKITANDGWKLFIRVRPVTPLVEVDTKLSTAIKGVMSTRYNAELKALNLSKFHSDGLFLNQDIFVPLNRPNIMMAVLDIIGEIIPDLIALDLSDNKLNVTEHMKLMVEKCPNVKMLHLGNNKLRDIKQLDSLKGLPLEELILDGNSLCDRFNEQETYIRAVRQRFPKVVKLDGLDLPPPILFDVEDEGRLPMSRPSFLASEEGAIVVRQFIEQYYFLYDAEGSREPLHQAYHDSALFSLDAYAPPGEPYGQMGPYLAESRNLTRVSNLDRRVRLMKKGKLSIVEALNHLPRTKHYPTTFHIDLVIFTPQLIQLNVCGLFSETTKKTPMKYFNRVFLIVPAGSGFCIINDQLTVLLATSEQVKKYNKLKAEAAAAAAAQPEVPPAIVPVPEVVPVNAAIPVVEPDLAMKQQMVTTLSANSGMNLIWSEKCLNETNWNFEQAMFAFNKLQKAGSIPAEAFVK</sequence>
<dbReference type="InterPro" id="IPR009060">
    <property type="entry name" value="UBA-like_sf"/>
</dbReference>
<evidence type="ECO:0000256" key="4">
    <source>
        <dbReference type="ARBA" id="ARBA00022614"/>
    </source>
</evidence>
<dbReference type="FunFam" id="3.80.10.10:FF:000384">
    <property type="entry name" value="Nuclear RNA export factor 1"/>
    <property type="match status" value="1"/>
</dbReference>
<accession>A0A9P0E083</accession>
<evidence type="ECO:0000256" key="3">
    <source>
        <dbReference type="ARBA" id="ARBA00022448"/>
    </source>
</evidence>
<evidence type="ECO:0000256" key="8">
    <source>
        <dbReference type="SAM" id="MobiDB-lite"/>
    </source>
</evidence>
<dbReference type="SUPFAM" id="SSF46934">
    <property type="entry name" value="UBA-like"/>
    <property type="match status" value="1"/>
</dbReference>
<evidence type="ECO:0000313" key="11">
    <source>
        <dbReference type="EMBL" id="CAH1388535.1"/>
    </source>
</evidence>
<dbReference type="FunFam" id="1.10.8.10:FF:000018">
    <property type="entry name" value="Nuclear RNA export factor 1"/>
    <property type="match status" value="1"/>
</dbReference>
<dbReference type="PROSITE" id="PS51450">
    <property type="entry name" value="LRR"/>
    <property type="match status" value="1"/>
</dbReference>
<keyword evidence="3" id="KW-0813">Transport</keyword>
<evidence type="ECO:0000256" key="1">
    <source>
        <dbReference type="ARBA" id="ARBA00004642"/>
    </source>
</evidence>
<comment type="similarity">
    <text evidence="2">Belongs to the NXF family.</text>
</comment>
<evidence type="ECO:0000259" key="10">
    <source>
        <dbReference type="PROSITE" id="PS51281"/>
    </source>
</evidence>
<dbReference type="InterPro" id="IPR002075">
    <property type="entry name" value="NTF2_dom"/>
</dbReference>
<dbReference type="GO" id="GO:0005737">
    <property type="term" value="C:cytoplasm"/>
    <property type="evidence" value="ECO:0007669"/>
    <property type="project" value="InterPro"/>
</dbReference>
<organism evidence="11 12">
    <name type="scientific">Nezara viridula</name>
    <name type="common">Southern green stink bug</name>
    <name type="synonym">Cimex viridulus</name>
    <dbReference type="NCBI Taxonomy" id="85310"/>
    <lineage>
        <taxon>Eukaryota</taxon>
        <taxon>Metazoa</taxon>
        <taxon>Ecdysozoa</taxon>
        <taxon>Arthropoda</taxon>
        <taxon>Hexapoda</taxon>
        <taxon>Insecta</taxon>
        <taxon>Pterygota</taxon>
        <taxon>Neoptera</taxon>
        <taxon>Paraneoptera</taxon>
        <taxon>Hemiptera</taxon>
        <taxon>Heteroptera</taxon>
        <taxon>Panheteroptera</taxon>
        <taxon>Pentatomomorpha</taxon>
        <taxon>Pentatomoidea</taxon>
        <taxon>Pentatomidae</taxon>
        <taxon>Pentatominae</taxon>
        <taxon>Nezara</taxon>
    </lineage>
</organism>
<dbReference type="InterPro" id="IPR057125">
    <property type="entry name" value="NXF1/2/3/5-like_LRR"/>
</dbReference>
<dbReference type="Proteomes" id="UP001152798">
    <property type="component" value="Chromosome 1"/>
</dbReference>
<dbReference type="InterPro" id="IPR005637">
    <property type="entry name" value="TAP_C_dom"/>
</dbReference>
<dbReference type="Pfam" id="PF24048">
    <property type="entry name" value="LRR_NXF1-5"/>
    <property type="match status" value="1"/>
</dbReference>
<dbReference type="InterPro" id="IPR001611">
    <property type="entry name" value="Leu-rich_rpt"/>
</dbReference>
<dbReference type="InterPro" id="IPR012677">
    <property type="entry name" value="Nucleotide-bd_a/b_plait_sf"/>
</dbReference>
<dbReference type="GO" id="GO:0016973">
    <property type="term" value="P:poly(A)+ mRNA export from nucleus"/>
    <property type="evidence" value="ECO:0007669"/>
    <property type="project" value="TreeGrafter"/>
</dbReference>
<dbReference type="InterPro" id="IPR032710">
    <property type="entry name" value="NTF2-like_dom_sf"/>
</dbReference>
<gene>
    <name evidence="11" type="ORF">NEZAVI_LOCUS138</name>
</gene>
<feature type="compositionally biased region" description="Basic and acidic residues" evidence="8">
    <location>
        <begin position="20"/>
        <end position="35"/>
    </location>
</feature>
<evidence type="ECO:0000256" key="5">
    <source>
        <dbReference type="ARBA" id="ARBA00022737"/>
    </source>
</evidence>
<name>A0A9P0E083_NEZVI</name>
<evidence type="ECO:0000256" key="6">
    <source>
        <dbReference type="ARBA" id="ARBA00022816"/>
    </source>
</evidence>
<keyword evidence="5" id="KW-0677">Repeat</keyword>
<dbReference type="SMART" id="SM00804">
    <property type="entry name" value="TAP_C"/>
    <property type="match status" value="1"/>
</dbReference>
<feature type="domain" description="TAP-C" evidence="10">
    <location>
        <begin position="597"/>
        <end position="651"/>
    </location>
</feature>
<dbReference type="AlphaFoldDB" id="A0A9P0E083"/>
<evidence type="ECO:0000313" key="12">
    <source>
        <dbReference type="Proteomes" id="UP001152798"/>
    </source>
</evidence>
<evidence type="ECO:0008006" key="13">
    <source>
        <dbReference type="Google" id="ProtNLM"/>
    </source>
</evidence>
<dbReference type="EMBL" id="OV725077">
    <property type="protein sequence ID" value="CAH1388535.1"/>
    <property type="molecule type" value="Genomic_DNA"/>
</dbReference>
<dbReference type="InterPro" id="IPR015245">
    <property type="entry name" value="Tap_RNA-bd"/>
</dbReference>
<dbReference type="InterPro" id="IPR030217">
    <property type="entry name" value="NXF_fam"/>
</dbReference>
<feature type="region of interest" description="Disordered" evidence="8">
    <location>
        <begin position="20"/>
        <end position="52"/>
    </location>
</feature>
<evidence type="ECO:0000259" key="9">
    <source>
        <dbReference type="PROSITE" id="PS50177"/>
    </source>
</evidence>
<dbReference type="OrthoDB" id="25872at2759"/>
<evidence type="ECO:0000256" key="2">
    <source>
        <dbReference type="ARBA" id="ARBA00009285"/>
    </source>
</evidence>
<dbReference type="Gene3D" id="3.10.450.50">
    <property type="match status" value="1"/>
</dbReference>
<protein>
    <recommendedName>
        <fullName evidence="13">Nuclear RNA export factor 1</fullName>
    </recommendedName>
</protein>
<dbReference type="SUPFAM" id="SSF54427">
    <property type="entry name" value="NTF2-like"/>
    <property type="match status" value="1"/>
</dbReference>
<evidence type="ECO:0000256" key="7">
    <source>
        <dbReference type="ARBA" id="ARBA00023242"/>
    </source>
</evidence>